<organism evidence="1 2">
    <name type="scientific">[Clostridium] methylpentosum DSM 5476</name>
    <dbReference type="NCBI Taxonomy" id="537013"/>
    <lineage>
        <taxon>Bacteria</taxon>
        <taxon>Bacillati</taxon>
        <taxon>Bacillota</taxon>
        <taxon>Clostridia</taxon>
        <taxon>Eubacteriales</taxon>
        <taxon>Oscillospiraceae</taxon>
        <taxon>Oscillospiraceae incertae sedis</taxon>
    </lineage>
</organism>
<dbReference type="EMBL" id="ACEC01000060">
    <property type="protein sequence ID" value="EEG30603.1"/>
    <property type="molecule type" value="Genomic_DNA"/>
</dbReference>
<evidence type="ECO:0000313" key="2">
    <source>
        <dbReference type="Proteomes" id="UP000003340"/>
    </source>
</evidence>
<proteinExistence type="predicted"/>
<reference evidence="1 2" key="2">
    <citation type="submission" date="2009-02" db="EMBL/GenBank/DDBJ databases">
        <title>Draft genome sequence of Clostridium methylpentosum (DSM 5476).</title>
        <authorList>
            <person name="Sudarsanam P."/>
            <person name="Ley R."/>
            <person name="Guruge J."/>
            <person name="Turnbaugh P.J."/>
            <person name="Mahowald M."/>
            <person name="Liep D."/>
            <person name="Gordon J."/>
        </authorList>
    </citation>
    <scope>NUCLEOTIDE SEQUENCE [LARGE SCALE GENOMIC DNA]</scope>
    <source>
        <strain evidence="1 2">DSM 5476</strain>
    </source>
</reference>
<name>C0ED89_9FIRM</name>
<evidence type="ECO:0000313" key="1">
    <source>
        <dbReference type="EMBL" id="EEG30603.1"/>
    </source>
</evidence>
<reference evidence="1 2" key="1">
    <citation type="submission" date="2009-01" db="EMBL/GenBank/DDBJ databases">
        <authorList>
            <person name="Fulton L."/>
            <person name="Clifton S."/>
            <person name="Fulton B."/>
            <person name="Xu J."/>
            <person name="Minx P."/>
            <person name="Pepin K.H."/>
            <person name="Johnson M."/>
            <person name="Bhonagiri V."/>
            <person name="Nash W.E."/>
            <person name="Mardis E.R."/>
            <person name="Wilson R.K."/>
        </authorList>
    </citation>
    <scope>NUCLEOTIDE SEQUENCE [LARGE SCALE GENOMIC DNA]</scope>
    <source>
        <strain evidence="1 2">DSM 5476</strain>
    </source>
</reference>
<accession>C0ED89</accession>
<gene>
    <name evidence="1" type="ORF">CLOSTMETH_01816</name>
</gene>
<dbReference type="HOGENOM" id="CLU_3024025_0_0_9"/>
<protein>
    <submittedName>
        <fullName evidence="1">Uncharacterized protein</fullName>
    </submittedName>
</protein>
<dbReference type="Proteomes" id="UP000003340">
    <property type="component" value="Unassembled WGS sequence"/>
</dbReference>
<dbReference type="AlphaFoldDB" id="C0ED89"/>
<keyword evidence="2" id="KW-1185">Reference proteome</keyword>
<sequence>MLIHSTLHTLHQFIFKFSNNRCLYCIDDSLIISQKEYFGNYLISKVWIKYRSEFV</sequence>
<comment type="caution">
    <text evidence="1">The sequence shown here is derived from an EMBL/GenBank/DDBJ whole genome shotgun (WGS) entry which is preliminary data.</text>
</comment>